<dbReference type="AlphaFoldDB" id="A0A212LXY0"/>
<keyword evidence="6" id="KW-0814">Transposable element</keyword>
<evidence type="ECO:0000256" key="1">
    <source>
        <dbReference type="ARBA" id="ARBA00002190"/>
    </source>
</evidence>
<evidence type="ECO:0000256" key="2">
    <source>
        <dbReference type="ARBA" id="ARBA00010961"/>
    </source>
</evidence>
<dbReference type="GO" id="GO:0006313">
    <property type="term" value="P:DNA transposition"/>
    <property type="evidence" value="ECO:0007669"/>
    <property type="project" value="UniProtKB-UniRule"/>
</dbReference>
<protein>
    <recommendedName>
        <fullName evidence="6">Mutator family transposase</fullName>
    </recommendedName>
</protein>
<organism evidence="7">
    <name type="scientific">uncultured Sporomusa sp</name>
    <dbReference type="NCBI Taxonomy" id="307249"/>
    <lineage>
        <taxon>Bacteria</taxon>
        <taxon>Bacillati</taxon>
        <taxon>Bacillota</taxon>
        <taxon>Negativicutes</taxon>
        <taxon>Selenomonadales</taxon>
        <taxon>Sporomusaceae</taxon>
        <taxon>Sporomusa</taxon>
        <taxon>environmental samples</taxon>
    </lineage>
</organism>
<accession>A0A212LXY0</accession>
<proteinExistence type="inferred from homology"/>
<comment type="similarity">
    <text evidence="2 6">Belongs to the transposase mutator family.</text>
</comment>
<keyword evidence="5 6" id="KW-0233">DNA recombination</keyword>
<dbReference type="PANTHER" id="PTHR33217:SF7">
    <property type="entry name" value="TRANSPOSASE FOR INSERTION SEQUENCE ELEMENT IS1081"/>
    <property type="match status" value="1"/>
</dbReference>
<dbReference type="GO" id="GO:0004803">
    <property type="term" value="F:transposase activity"/>
    <property type="evidence" value="ECO:0007669"/>
    <property type="project" value="UniProtKB-UniRule"/>
</dbReference>
<gene>
    <name evidence="7" type="ORF">KL86SPO_50098</name>
</gene>
<keyword evidence="4 6" id="KW-0238">DNA-binding</keyword>
<evidence type="ECO:0000256" key="4">
    <source>
        <dbReference type="ARBA" id="ARBA00023125"/>
    </source>
</evidence>
<evidence type="ECO:0000256" key="6">
    <source>
        <dbReference type="RuleBase" id="RU365089"/>
    </source>
</evidence>
<dbReference type="Pfam" id="PF00872">
    <property type="entry name" value="Transposase_mut"/>
    <property type="match status" value="1"/>
</dbReference>
<comment type="function">
    <text evidence="1 6">Required for the transposition of the insertion element.</text>
</comment>
<dbReference type="PANTHER" id="PTHR33217">
    <property type="entry name" value="TRANSPOSASE FOR INSERTION SEQUENCE ELEMENT IS1081"/>
    <property type="match status" value="1"/>
</dbReference>
<keyword evidence="3 6" id="KW-0815">Transposition</keyword>
<name>A0A212LXY0_9FIRM</name>
<evidence type="ECO:0000313" key="7">
    <source>
        <dbReference type="EMBL" id="SCM82327.1"/>
    </source>
</evidence>
<dbReference type="EMBL" id="FMJE01000005">
    <property type="protein sequence ID" value="SCM82327.1"/>
    <property type="molecule type" value="Genomic_DNA"/>
</dbReference>
<dbReference type="GO" id="GO:0003677">
    <property type="term" value="F:DNA binding"/>
    <property type="evidence" value="ECO:0007669"/>
    <property type="project" value="UniProtKB-UniRule"/>
</dbReference>
<sequence length="99" mass="11435">MKLKEAAAKIETNIHETLSYTEFPFEHWTRIRTNNVIERLNREIRHLTRVVGTFPDGQSALMLVCARLRHVAGTQWGSKKYMNMKPLETTDLESGFSAD</sequence>
<evidence type="ECO:0000256" key="3">
    <source>
        <dbReference type="ARBA" id="ARBA00022578"/>
    </source>
</evidence>
<reference evidence="7" key="1">
    <citation type="submission" date="2016-08" db="EMBL/GenBank/DDBJ databases">
        <authorList>
            <person name="Seilhamer J.J."/>
        </authorList>
    </citation>
    <scope>NUCLEOTIDE SEQUENCE</scope>
    <source>
        <strain evidence="7">86</strain>
    </source>
</reference>
<dbReference type="InterPro" id="IPR001207">
    <property type="entry name" value="Transposase_mutator"/>
</dbReference>
<evidence type="ECO:0000256" key="5">
    <source>
        <dbReference type="ARBA" id="ARBA00023172"/>
    </source>
</evidence>